<evidence type="ECO:0000256" key="4">
    <source>
        <dbReference type="ARBA" id="ARBA00023136"/>
    </source>
</evidence>
<dbReference type="InterPro" id="IPR051384">
    <property type="entry name" value="Mth_GPCR"/>
</dbReference>
<keyword evidence="7" id="KW-0675">Receptor</keyword>
<dbReference type="PANTHER" id="PTHR47154:SF2">
    <property type="entry name" value="G-PROTEIN COUPLED RECEPTOR MTH-RELATED"/>
    <property type="match status" value="1"/>
</dbReference>
<dbReference type="GO" id="GO:0008528">
    <property type="term" value="F:G protein-coupled peptide receptor activity"/>
    <property type="evidence" value="ECO:0007669"/>
    <property type="project" value="TreeGrafter"/>
</dbReference>
<keyword evidence="4 5" id="KW-0472">Membrane</keyword>
<sequence>MLVTLLIYLCIPELRNLHGKCLISYIFAMIFCYSIMLYSKLDDKLYYCYYHLYFWTMAGFFWLNVLCFDIFWTFSSGVVKQGERRRFLYYSLYAWGCPLILLGLLALIDNTSFVPEDFRPQISAYHCYFGGMLHFLVIT</sequence>
<feature type="transmembrane region" description="Helical" evidence="5">
    <location>
        <begin position="87"/>
        <end position="108"/>
    </location>
</feature>
<dbReference type="PANTHER" id="PTHR47154">
    <property type="entry name" value="G-PROTEIN COUPLED RECEPTOR MTH-RELATED"/>
    <property type="match status" value="1"/>
</dbReference>
<evidence type="ECO:0000313" key="7">
    <source>
        <dbReference type="EMBL" id="CAG6450988.1"/>
    </source>
</evidence>
<evidence type="ECO:0000256" key="2">
    <source>
        <dbReference type="ARBA" id="ARBA00022692"/>
    </source>
</evidence>
<feature type="transmembrane region" description="Helical" evidence="5">
    <location>
        <begin position="21"/>
        <end position="41"/>
    </location>
</feature>
<dbReference type="AlphaFoldDB" id="A0A8D8EYM2"/>
<organism evidence="7">
    <name type="scientific">Culex pipiens</name>
    <name type="common">House mosquito</name>
    <dbReference type="NCBI Taxonomy" id="7175"/>
    <lineage>
        <taxon>Eukaryota</taxon>
        <taxon>Metazoa</taxon>
        <taxon>Ecdysozoa</taxon>
        <taxon>Arthropoda</taxon>
        <taxon>Hexapoda</taxon>
        <taxon>Insecta</taxon>
        <taxon>Pterygota</taxon>
        <taxon>Neoptera</taxon>
        <taxon>Endopterygota</taxon>
        <taxon>Diptera</taxon>
        <taxon>Nematocera</taxon>
        <taxon>Culicoidea</taxon>
        <taxon>Culicidae</taxon>
        <taxon>Culicinae</taxon>
        <taxon>Culicini</taxon>
        <taxon>Culex</taxon>
        <taxon>Culex</taxon>
    </lineage>
</organism>
<dbReference type="Gene3D" id="1.20.1070.10">
    <property type="entry name" value="Rhodopsin 7-helix transmembrane proteins"/>
    <property type="match status" value="1"/>
</dbReference>
<feature type="domain" description="G-protein coupled receptors family 2 profile 2" evidence="6">
    <location>
        <begin position="1"/>
        <end position="139"/>
    </location>
</feature>
<dbReference type="PROSITE" id="PS50261">
    <property type="entry name" value="G_PROTEIN_RECEP_F2_4"/>
    <property type="match status" value="1"/>
</dbReference>
<accession>A0A8D8EYM2</accession>
<dbReference type="GO" id="GO:0007166">
    <property type="term" value="P:cell surface receptor signaling pathway"/>
    <property type="evidence" value="ECO:0007669"/>
    <property type="project" value="InterPro"/>
</dbReference>
<keyword evidence="3 5" id="KW-1133">Transmembrane helix</keyword>
<proteinExistence type="predicted"/>
<evidence type="ECO:0000256" key="5">
    <source>
        <dbReference type="SAM" id="Phobius"/>
    </source>
</evidence>
<evidence type="ECO:0000259" key="6">
    <source>
        <dbReference type="PROSITE" id="PS50261"/>
    </source>
</evidence>
<dbReference type="InterPro" id="IPR017981">
    <property type="entry name" value="GPCR_2-like_7TM"/>
</dbReference>
<evidence type="ECO:0000256" key="1">
    <source>
        <dbReference type="ARBA" id="ARBA00004141"/>
    </source>
</evidence>
<keyword evidence="2 5" id="KW-0812">Transmembrane</keyword>
<evidence type="ECO:0000256" key="3">
    <source>
        <dbReference type="ARBA" id="ARBA00022989"/>
    </source>
</evidence>
<name>A0A8D8EYM2_CULPI</name>
<reference evidence="7" key="1">
    <citation type="submission" date="2021-05" db="EMBL/GenBank/DDBJ databases">
        <authorList>
            <person name="Alioto T."/>
            <person name="Alioto T."/>
            <person name="Gomez Garrido J."/>
        </authorList>
    </citation>
    <scope>NUCLEOTIDE SEQUENCE</scope>
</reference>
<comment type="subcellular location">
    <subcellularLocation>
        <location evidence="1">Membrane</location>
        <topology evidence="1">Multi-pass membrane protein</topology>
    </subcellularLocation>
</comment>
<dbReference type="GO" id="GO:0005886">
    <property type="term" value="C:plasma membrane"/>
    <property type="evidence" value="ECO:0007669"/>
    <property type="project" value="TreeGrafter"/>
</dbReference>
<dbReference type="EMBL" id="HBUE01017391">
    <property type="protein sequence ID" value="CAG6450988.1"/>
    <property type="molecule type" value="Transcribed_RNA"/>
</dbReference>
<dbReference type="EMBL" id="HBUE01017388">
    <property type="protein sequence ID" value="CAG6450985.1"/>
    <property type="molecule type" value="Transcribed_RNA"/>
</dbReference>
<protein>
    <submittedName>
        <fullName evidence="7">G-protein coupled receptor Mth2</fullName>
    </submittedName>
</protein>
<feature type="transmembrane region" description="Helical" evidence="5">
    <location>
        <begin position="120"/>
        <end position="138"/>
    </location>
</feature>
<feature type="transmembrane region" description="Helical" evidence="5">
    <location>
        <begin position="53"/>
        <end position="75"/>
    </location>
</feature>